<dbReference type="Gene3D" id="3.40.140.10">
    <property type="entry name" value="Cytidine Deaminase, domain 2"/>
    <property type="match status" value="1"/>
</dbReference>
<keyword evidence="3" id="KW-0378">Hydrolase</keyword>
<evidence type="ECO:0000313" key="8">
    <source>
        <dbReference type="Proteomes" id="UP000661163"/>
    </source>
</evidence>
<feature type="domain" description="JAB" evidence="6">
    <location>
        <begin position="27"/>
        <end position="101"/>
    </location>
</feature>
<comment type="caution">
    <text evidence="7">The sequence shown here is derived from an EMBL/GenBank/DDBJ whole genome shotgun (WGS) entry which is preliminary data.</text>
</comment>
<dbReference type="SUPFAM" id="SSF102712">
    <property type="entry name" value="JAB1/MPN domain"/>
    <property type="match status" value="1"/>
</dbReference>
<evidence type="ECO:0000256" key="3">
    <source>
        <dbReference type="ARBA" id="ARBA00022801"/>
    </source>
</evidence>
<accession>A0AAE4YXK9</accession>
<evidence type="ECO:0000256" key="4">
    <source>
        <dbReference type="ARBA" id="ARBA00022833"/>
    </source>
</evidence>
<gene>
    <name evidence="7" type="ORF">GR217_36315</name>
</gene>
<dbReference type="GO" id="GO:0046872">
    <property type="term" value="F:metal ion binding"/>
    <property type="evidence" value="ECO:0007669"/>
    <property type="project" value="UniProtKB-KW"/>
</dbReference>
<dbReference type="Pfam" id="PF14464">
    <property type="entry name" value="Prok-JAB"/>
    <property type="match status" value="1"/>
</dbReference>
<dbReference type="RefSeq" id="WP_130663910.1">
    <property type="nucleotide sequence ID" value="NZ_SILB01000007.1"/>
</dbReference>
<evidence type="ECO:0000256" key="2">
    <source>
        <dbReference type="ARBA" id="ARBA00022723"/>
    </source>
</evidence>
<sequence length="155" mass="17296">MTPLICTNALIDETLAILKVAGSRGSEGIALWLARRSDDDTVQVVEVLEPLHRAAVDFFHIPPEGMSALMKHLRKTRTKLVAQVHSHPANAFHSQADDEWAIARHEGALSFVIPYFARSTNSSTFLDQAALFRLSAQDQWLEVQRAQFSQHVVIP</sequence>
<dbReference type="GO" id="GO:0006508">
    <property type="term" value="P:proteolysis"/>
    <property type="evidence" value="ECO:0007669"/>
    <property type="project" value="UniProtKB-KW"/>
</dbReference>
<keyword evidence="1" id="KW-0645">Protease</keyword>
<dbReference type="Proteomes" id="UP000661163">
    <property type="component" value="Unassembled WGS sequence"/>
</dbReference>
<reference evidence="7 8" key="1">
    <citation type="submission" date="2019-12" db="EMBL/GenBank/DDBJ databases">
        <title>Rhizobium genotypes associated with high levels of biological nitrogen fixation by grain legumes in a temperate-maritime cropping system.</title>
        <authorList>
            <person name="Maluk M."/>
            <person name="Francesc Ferrando Molina F."/>
            <person name="Lopez Del Egido L."/>
            <person name="Lafos M."/>
            <person name="Langarica-Fuentes A."/>
            <person name="Gebre Yohannes G."/>
            <person name="Young M.W."/>
            <person name="Martin P."/>
            <person name="Gantlett R."/>
            <person name="Kenicer G."/>
            <person name="Hawes C."/>
            <person name="Begg G.S."/>
            <person name="Quilliam R.S."/>
            <person name="Squire G.R."/>
            <person name="Poole P.S."/>
            <person name="Young P.W."/>
            <person name="Iannetta P.M."/>
            <person name="James E.K."/>
        </authorList>
    </citation>
    <scope>NUCLEOTIDE SEQUENCE [LARGE SCALE GENOMIC DNA]</scope>
    <source>
        <strain evidence="7 8">JHI985</strain>
    </source>
</reference>
<dbReference type="EMBL" id="WUFC01000058">
    <property type="protein sequence ID" value="NEI53060.1"/>
    <property type="molecule type" value="Genomic_DNA"/>
</dbReference>
<name>A0AAE4YXK9_9HYPH</name>
<organism evidence="7 8">
    <name type="scientific">Rhizobium ruizarguesonis</name>
    <dbReference type="NCBI Taxonomy" id="2081791"/>
    <lineage>
        <taxon>Bacteria</taxon>
        <taxon>Pseudomonadati</taxon>
        <taxon>Pseudomonadota</taxon>
        <taxon>Alphaproteobacteria</taxon>
        <taxon>Hyphomicrobiales</taxon>
        <taxon>Rhizobiaceae</taxon>
        <taxon>Rhizobium/Agrobacterium group</taxon>
        <taxon>Rhizobium</taxon>
    </lineage>
</organism>
<evidence type="ECO:0000313" key="7">
    <source>
        <dbReference type="EMBL" id="NEI53060.1"/>
    </source>
</evidence>
<keyword evidence="4" id="KW-0862">Zinc</keyword>
<dbReference type="GO" id="GO:0008237">
    <property type="term" value="F:metallopeptidase activity"/>
    <property type="evidence" value="ECO:0007669"/>
    <property type="project" value="UniProtKB-KW"/>
</dbReference>
<dbReference type="InterPro" id="IPR028090">
    <property type="entry name" value="JAB_dom_prok"/>
</dbReference>
<evidence type="ECO:0000256" key="5">
    <source>
        <dbReference type="ARBA" id="ARBA00023049"/>
    </source>
</evidence>
<keyword evidence="2" id="KW-0479">Metal-binding</keyword>
<keyword evidence="5" id="KW-0482">Metalloprotease</keyword>
<dbReference type="AlphaFoldDB" id="A0AAE4YXK9"/>
<proteinExistence type="predicted"/>
<evidence type="ECO:0000259" key="6">
    <source>
        <dbReference type="Pfam" id="PF14464"/>
    </source>
</evidence>
<protein>
    <recommendedName>
        <fullName evidence="6">JAB domain-containing protein</fullName>
    </recommendedName>
</protein>
<evidence type="ECO:0000256" key="1">
    <source>
        <dbReference type="ARBA" id="ARBA00022670"/>
    </source>
</evidence>